<dbReference type="InterPro" id="IPR038152">
    <property type="entry name" value="Carbam_trans_C_sf"/>
</dbReference>
<feature type="domain" description="Carbamoyltransferase C-terminal" evidence="3">
    <location>
        <begin position="396"/>
        <end position="539"/>
    </location>
</feature>
<dbReference type="Pfam" id="PF16861">
    <property type="entry name" value="Carbam_trans_C"/>
    <property type="match status" value="1"/>
</dbReference>
<accession>A0A1C4YRM7</accession>
<evidence type="ECO:0000259" key="2">
    <source>
        <dbReference type="Pfam" id="PF02543"/>
    </source>
</evidence>
<dbReference type="InterPro" id="IPR031730">
    <property type="entry name" value="Carbam_trans_C"/>
</dbReference>
<comment type="similarity">
    <text evidence="1">Belongs to the NodU/CmcH family.</text>
</comment>
<dbReference type="RefSeq" id="WP_088983224.1">
    <property type="nucleotide sequence ID" value="NZ_LT607413.1"/>
</dbReference>
<evidence type="ECO:0000256" key="1">
    <source>
        <dbReference type="ARBA" id="ARBA00006129"/>
    </source>
</evidence>
<dbReference type="GO" id="GO:0016740">
    <property type="term" value="F:transferase activity"/>
    <property type="evidence" value="ECO:0007669"/>
    <property type="project" value="UniProtKB-KW"/>
</dbReference>
<dbReference type="AlphaFoldDB" id="A0A1C4YRM7"/>
<dbReference type="PANTHER" id="PTHR34847">
    <property type="entry name" value="NODULATION PROTEIN U"/>
    <property type="match status" value="1"/>
</dbReference>
<dbReference type="InterPro" id="IPR003696">
    <property type="entry name" value="Carbtransf_dom"/>
</dbReference>
<dbReference type="Pfam" id="PF02543">
    <property type="entry name" value="Carbam_trans_N"/>
    <property type="match status" value="1"/>
</dbReference>
<organism evidence="4 5">
    <name type="scientific">Micromonospora echinospora</name>
    <name type="common">Micromonospora purpurea</name>
    <dbReference type="NCBI Taxonomy" id="1877"/>
    <lineage>
        <taxon>Bacteria</taxon>
        <taxon>Bacillati</taxon>
        <taxon>Actinomycetota</taxon>
        <taxon>Actinomycetes</taxon>
        <taxon>Micromonosporales</taxon>
        <taxon>Micromonosporaceae</taxon>
        <taxon>Micromonospora</taxon>
    </lineage>
</organism>
<evidence type="ECO:0000313" key="4">
    <source>
        <dbReference type="EMBL" id="SCF23395.1"/>
    </source>
</evidence>
<dbReference type="Gene3D" id="3.90.870.20">
    <property type="entry name" value="Carbamoyltransferase, C-terminal domain"/>
    <property type="match status" value="1"/>
</dbReference>
<sequence length="561" mass="60512">MLICGVKVSHDGGVAVIDDGTLLFSVEAEKIGNGLRYSPLGDLHRVAEILTAHGIAPDTVDQFVLDGWWDETGSGTPSIATTRGGRPGIVQVAPYVHSGRGSAPLDRFTFTTDGLRGSGETSYASYYHATGHVMGTYSTSPFAQRGEDALVLVWDGGIAPRLYHVDPTGHTVRLVAPLLSAIGNLFPHLCGTLEPFRMPAAVISADEAHQRRHLEISGKAMAYAALGRVEDDAFGVLDALLEANPPVSDQACVQVAEKLTVSRSELLPGLRDADIIATVQAYLGARLLQSLLRVVDRRHPDTRPNLCLGGGCALNIKWNTAIRATGRFSDVWIPPFPNDSGAAIGTAATELFHRHRTPAVRWNVYQGPRLTPQVPGPPWRARPCDPKQVAEILHREGEPVVVLDGRAELGPRALGNRSILAPAVSPVMKDRLNNIKGRAFYRPVAPICLASRAEEVFDPGCPDPYMLFEHRPRPDWADRIPAVLHLDGTARLQTVDESSPCAAARILVEYTRISGIPVLCNTSANLAGHGFFADVATAARWGGVRYVWSDGLLYTNEQSGS</sequence>
<gene>
    <name evidence="4" type="ORF">GA0070618_4289</name>
</gene>
<dbReference type="InterPro" id="IPR051338">
    <property type="entry name" value="NodU/CmcH_Carbamoyltrnsfr"/>
</dbReference>
<dbReference type="EMBL" id="LT607413">
    <property type="protein sequence ID" value="SCF23395.1"/>
    <property type="molecule type" value="Genomic_DNA"/>
</dbReference>
<keyword evidence="5" id="KW-1185">Reference proteome</keyword>
<name>A0A1C4YRM7_MICEC</name>
<dbReference type="InParanoid" id="A0A1C4YRM7"/>
<feature type="domain" description="Carbamoyltransferase" evidence="2">
    <location>
        <begin position="3"/>
        <end position="347"/>
    </location>
</feature>
<evidence type="ECO:0000259" key="3">
    <source>
        <dbReference type="Pfam" id="PF16861"/>
    </source>
</evidence>
<dbReference type="OrthoDB" id="9780777at2"/>
<keyword evidence="4" id="KW-0808">Transferase</keyword>
<evidence type="ECO:0000313" key="5">
    <source>
        <dbReference type="Proteomes" id="UP000198253"/>
    </source>
</evidence>
<protein>
    <submittedName>
        <fullName evidence="4">Beta-1,4-N-acetylglucosamine oligosaccharide 6-O-carbamoyltransferase NodU</fullName>
    </submittedName>
</protein>
<dbReference type="PANTHER" id="PTHR34847:SF1">
    <property type="entry name" value="NODULATION PROTEIN U"/>
    <property type="match status" value="1"/>
</dbReference>
<dbReference type="Proteomes" id="UP000198253">
    <property type="component" value="Chromosome I"/>
</dbReference>
<dbReference type="Gene3D" id="3.30.420.40">
    <property type="match status" value="1"/>
</dbReference>
<proteinExistence type="inferred from homology"/>
<reference evidence="5" key="1">
    <citation type="submission" date="2016-06" db="EMBL/GenBank/DDBJ databases">
        <authorList>
            <person name="Varghese N."/>
            <person name="Submissions Spin"/>
        </authorList>
    </citation>
    <scope>NUCLEOTIDE SEQUENCE [LARGE SCALE GENOMIC DNA]</scope>
    <source>
        <strain evidence="5">DSM 43816</strain>
    </source>
</reference>